<evidence type="ECO:0000256" key="2">
    <source>
        <dbReference type="ARBA" id="ARBA00022692"/>
    </source>
</evidence>
<dbReference type="RefSeq" id="WP_066624465.1">
    <property type="nucleotide sequence ID" value="NZ_JBHSYQ010000008.1"/>
</dbReference>
<dbReference type="Pfam" id="PF02674">
    <property type="entry name" value="Colicin_V"/>
    <property type="match status" value="1"/>
</dbReference>
<gene>
    <name evidence="7" type="ORF">ACFQHR_15020</name>
</gene>
<evidence type="ECO:0000313" key="7">
    <source>
        <dbReference type="EMBL" id="MFC6998948.1"/>
    </source>
</evidence>
<name>A0ABW2DRB2_9BACT</name>
<dbReference type="PANTHER" id="PTHR31157:SF1">
    <property type="entry name" value="SCP DOMAIN-CONTAINING PROTEIN"/>
    <property type="match status" value="1"/>
</dbReference>
<keyword evidence="2 5" id="KW-0812">Transmembrane</keyword>
<comment type="caution">
    <text evidence="7">The sequence shown here is derived from an EMBL/GenBank/DDBJ whole genome shotgun (WGS) entry which is preliminary data.</text>
</comment>
<feature type="domain" description="SCP" evidence="6">
    <location>
        <begin position="201"/>
        <end position="316"/>
    </location>
</feature>
<dbReference type="PANTHER" id="PTHR31157">
    <property type="entry name" value="SCP DOMAIN-CONTAINING PROTEIN"/>
    <property type="match status" value="1"/>
</dbReference>
<keyword evidence="8" id="KW-1185">Reference proteome</keyword>
<sequence>MNYIDILIAFIVLSSIWSGWHRGFVLGMLDLVRWVGSLLIGLRLYPNMAEVLEKLVDWSATWLLPISFFLVVLIASIMIQSLGNLILEKLSPEVHRHKSNKLLGLIPGFLSGVVTAAIVGVLLMAIPFKGGLEEEVQSSALANRFASYGERAEMALAPVFDKAVQRTMNKLTVKPGSDEMIQLPYKVADAKPRPDLEAEMLELINQERAAEGLEPLQADTALRRVARLHSQDMFERGYFSHYTPEGLSPFDRIRRGKVPFRVAGENLALAPSLTIAHDGLMNSPGHRANILRDKFGRVGIGILSGGGRRLMVTQKFKN</sequence>
<dbReference type="InterPro" id="IPR014044">
    <property type="entry name" value="CAP_dom"/>
</dbReference>
<proteinExistence type="predicted"/>
<dbReference type="SUPFAM" id="SSF55797">
    <property type="entry name" value="PR-1-like"/>
    <property type="match status" value="1"/>
</dbReference>
<keyword evidence="4 5" id="KW-0472">Membrane</keyword>
<dbReference type="EMBL" id="JBHSYQ010000008">
    <property type="protein sequence ID" value="MFC6998948.1"/>
    <property type="molecule type" value="Genomic_DNA"/>
</dbReference>
<feature type="transmembrane region" description="Helical" evidence="5">
    <location>
        <begin position="6"/>
        <end position="24"/>
    </location>
</feature>
<dbReference type="Proteomes" id="UP001596405">
    <property type="component" value="Unassembled WGS sequence"/>
</dbReference>
<accession>A0ABW2DRB2</accession>
<feature type="transmembrane region" description="Helical" evidence="5">
    <location>
        <begin position="60"/>
        <end position="82"/>
    </location>
</feature>
<evidence type="ECO:0000256" key="1">
    <source>
        <dbReference type="ARBA" id="ARBA00004141"/>
    </source>
</evidence>
<dbReference type="Pfam" id="PF00188">
    <property type="entry name" value="CAP"/>
    <property type="match status" value="1"/>
</dbReference>
<feature type="transmembrane region" description="Helical" evidence="5">
    <location>
        <begin position="102"/>
        <end position="128"/>
    </location>
</feature>
<organism evidence="7 8">
    <name type="scientific">Rufibacter roseus</name>
    <dbReference type="NCBI Taxonomy" id="1567108"/>
    <lineage>
        <taxon>Bacteria</taxon>
        <taxon>Pseudomonadati</taxon>
        <taxon>Bacteroidota</taxon>
        <taxon>Cytophagia</taxon>
        <taxon>Cytophagales</taxon>
        <taxon>Hymenobacteraceae</taxon>
        <taxon>Rufibacter</taxon>
    </lineage>
</organism>
<reference evidence="8" key="1">
    <citation type="journal article" date="2019" name="Int. J. Syst. Evol. Microbiol.">
        <title>The Global Catalogue of Microorganisms (GCM) 10K type strain sequencing project: providing services to taxonomists for standard genome sequencing and annotation.</title>
        <authorList>
            <consortium name="The Broad Institute Genomics Platform"/>
            <consortium name="The Broad Institute Genome Sequencing Center for Infectious Disease"/>
            <person name="Wu L."/>
            <person name="Ma J."/>
        </authorList>
    </citation>
    <scope>NUCLEOTIDE SEQUENCE [LARGE SCALE GENOMIC DNA]</scope>
    <source>
        <strain evidence="8">CGMCC 4.7393</strain>
    </source>
</reference>
<evidence type="ECO:0000256" key="5">
    <source>
        <dbReference type="SAM" id="Phobius"/>
    </source>
</evidence>
<dbReference type="InterPro" id="IPR003825">
    <property type="entry name" value="Colicin-V_CvpA"/>
</dbReference>
<comment type="subcellular location">
    <subcellularLocation>
        <location evidence="1">Membrane</location>
        <topology evidence="1">Multi-pass membrane protein</topology>
    </subcellularLocation>
</comment>
<evidence type="ECO:0000313" key="8">
    <source>
        <dbReference type="Proteomes" id="UP001596405"/>
    </source>
</evidence>
<keyword evidence="3 5" id="KW-1133">Transmembrane helix</keyword>
<dbReference type="InterPro" id="IPR035940">
    <property type="entry name" value="CAP_sf"/>
</dbReference>
<evidence type="ECO:0000256" key="3">
    <source>
        <dbReference type="ARBA" id="ARBA00022989"/>
    </source>
</evidence>
<dbReference type="Gene3D" id="3.40.33.10">
    <property type="entry name" value="CAP"/>
    <property type="match status" value="1"/>
</dbReference>
<evidence type="ECO:0000259" key="6">
    <source>
        <dbReference type="Pfam" id="PF00188"/>
    </source>
</evidence>
<protein>
    <submittedName>
        <fullName evidence="7">CvpA family protein</fullName>
    </submittedName>
</protein>
<evidence type="ECO:0000256" key="4">
    <source>
        <dbReference type="ARBA" id="ARBA00023136"/>
    </source>
</evidence>
<dbReference type="CDD" id="cd05379">
    <property type="entry name" value="CAP_bacterial"/>
    <property type="match status" value="1"/>
</dbReference>